<dbReference type="Gene3D" id="3.40.630.90">
    <property type="match status" value="1"/>
</dbReference>
<dbReference type="PANTHER" id="PTHR21471:SF4">
    <property type="entry name" value="DUF1248 DOMAIN-CONTAINING PROTEIN"/>
    <property type="match status" value="1"/>
</dbReference>
<dbReference type="FunCoup" id="G0PJT9">
    <property type="interactions" value="4"/>
</dbReference>
<sequence length="308" mass="35069">MNKVSSKDLKIVKNPSMEQIEQFQKLIGGENDIKLLKETMNDNYHLYLLCHKADSSVVSGTQSILYKSLNPSTPDFQTFGLSYQPDNVYHLLPHLLCEMSTDLDSVQMNSGGCVDSKNSAVWRKVLHTKVRGPTYYVSSYKRDEVFNPELEWENVAVVKKFNEVPSEDVISYDNSIFPYDRKEFLLAKFKQGFGRVAYDKSGKVIGIGLVSFEESSGTCDIGPIYCDHKNAAQAIFQSILGELKDLNYQEIRVRCSDKFEESATWIRPFLRCRHEMTPFGYIKFNRVIPDGLQFSKVFVNSNPSSAPC</sequence>
<name>G0PJT9_CAEBE</name>
<accession>G0PJT9</accession>
<dbReference type="eggNOG" id="ENOG502TFWB">
    <property type="taxonomic scope" value="Eukaryota"/>
</dbReference>
<dbReference type="EMBL" id="GL380751">
    <property type="protein sequence ID" value="EGT60197.1"/>
    <property type="molecule type" value="Genomic_DNA"/>
</dbReference>
<dbReference type="InParanoid" id="G0PJT9"/>
<proteinExistence type="predicted"/>
<evidence type="ECO:0000313" key="3">
    <source>
        <dbReference type="Proteomes" id="UP000008068"/>
    </source>
</evidence>
<dbReference type="Pfam" id="PF06852">
    <property type="entry name" value="DUF1248"/>
    <property type="match status" value="1"/>
</dbReference>
<reference evidence="3" key="1">
    <citation type="submission" date="2011-07" db="EMBL/GenBank/DDBJ databases">
        <authorList>
            <consortium name="Caenorhabditis brenneri Sequencing and Analysis Consortium"/>
            <person name="Wilson R.K."/>
        </authorList>
    </citation>
    <scope>NUCLEOTIDE SEQUENCE [LARGE SCALE GENOMIC DNA]</scope>
    <source>
        <strain evidence="3">PB2801</strain>
    </source>
</reference>
<dbReference type="Proteomes" id="UP000008068">
    <property type="component" value="Unassembled WGS sequence"/>
</dbReference>
<protein>
    <recommendedName>
        <fullName evidence="1">DUF1248 domain-containing protein</fullName>
    </recommendedName>
</protein>
<gene>
    <name evidence="2" type="ORF">CAEBREN_31623</name>
</gene>
<evidence type="ECO:0000259" key="1">
    <source>
        <dbReference type="Pfam" id="PF06852"/>
    </source>
</evidence>
<evidence type="ECO:0000313" key="2">
    <source>
        <dbReference type="EMBL" id="EGT60197.1"/>
    </source>
</evidence>
<dbReference type="PANTHER" id="PTHR21471">
    <property type="entry name" value="GNAT FAMILY ACETYLTRANSFERASE-RELATED"/>
    <property type="match status" value="1"/>
</dbReference>
<organism evidence="3">
    <name type="scientific">Caenorhabditis brenneri</name>
    <name type="common">Nematode worm</name>
    <dbReference type="NCBI Taxonomy" id="135651"/>
    <lineage>
        <taxon>Eukaryota</taxon>
        <taxon>Metazoa</taxon>
        <taxon>Ecdysozoa</taxon>
        <taxon>Nematoda</taxon>
        <taxon>Chromadorea</taxon>
        <taxon>Rhabditida</taxon>
        <taxon>Rhabditina</taxon>
        <taxon>Rhabditomorpha</taxon>
        <taxon>Rhabditoidea</taxon>
        <taxon>Rhabditidae</taxon>
        <taxon>Peloderinae</taxon>
        <taxon>Caenorhabditis</taxon>
    </lineage>
</organism>
<dbReference type="OrthoDB" id="5803319at2759"/>
<dbReference type="InterPro" id="IPR009658">
    <property type="entry name" value="DUF1248"/>
</dbReference>
<dbReference type="HOGENOM" id="CLU_067662_0_0_1"/>
<dbReference type="AlphaFoldDB" id="G0PJT9"/>
<feature type="domain" description="DUF1248" evidence="1">
    <location>
        <begin position="7"/>
        <end position="176"/>
    </location>
</feature>
<keyword evidence="3" id="KW-1185">Reference proteome</keyword>